<dbReference type="RefSeq" id="WP_226538892.1">
    <property type="nucleotide sequence ID" value="NZ_CP129013.1"/>
</dbReference>
<evidence type="ECO:0000313" key="9">
    <source>
        <dbReference type="Proteomes" id="UP001197974"/>
    </source>
</evidence>
<keyword evidence="9" id="KW-1185">Reference proteome</keyword>
<feature type="transmembrane region" description="Helical" evidence="6">
    <location>
        <begin position="9"/>
        <end position="31"/>
    </location>
</feature>
<feature type="transmembrane region" description="Helical" evidence="6">
    <location>
        <begin position="192"/>
        <end position="208"/>
    </location>
</feature>
<organism evidence="8 9">
    <name type="scientific">Bacillus carboniphilus</name>
    <dbReference type="NCBI Taxonomy" id="86663"/>
    <lineage>
        <taxon>Bacteria</taxon>
        <taxon>Bacillati</taxon>
        <taxon>Bacillota</taxon>
        <taxon>Bacilli</taxon>
        <taxon>Bacillales</taxon>
        <taxon>Bacillaceae</taxon>
        <taxon>Bacillus</taxon>
    </lineage>
</organism>
<name>A0ABY9JUJ1_9BACI</name>
<comment type="subcellular location">
    <subcellularLocation>
        <location evidence="1">Cell membrane</location>
        <topology evidence="1">Multi-pass membrane protein</topology>
    </subcellularLocation>
</comment>
<dbReference type="Proteomes" id="UP001197974">
    <property type="component" value="Chromosome"/>
</dbReference>
<proteinExistence type="predicted"/>
<accession>A0ABY9JUJ1</accession>
<reference evidence="8 9" key="1">
    <citation type="submission" date="2023-06" db="EMBL/GenBank/DDBJ databases">
        <title>Five Gram-positive bacteria isolated from mangrove sediments in Shenzhen, Guangdong, China.</title>
        <authorList>
            <person name="Yu S."/>
            <person name="Zheng W."/>
            <person name="Huang Y."/>
        </authorList>
    </citation>
    <scope>NUCLEOTIDE SEQUENCE [LARGE SCALE GENOMIC DNA]</scope>
    <source>
        <strain evidence="8 9">SaN35-3</strain>
    </source>
</reference>
<evidence type="ECO:0000256" key="3">
    <source>
        <dbReference type="ARBA" id="ARBA00022692"/>
    </source>
</evidence>
<protein>
    <submittedName>
        <fullName evidence="8">MFS transporter</fullName>
    </submittedName>
</protein>
<gene>
    <name evidence="8" type="ORF">LC087_02340</name>
</gene>
<dbReference type="InterPro" id="IPR020846">
    <property type="entry name" value="MFS_dom"/>
</dbReference>
<feature type="transmembrane region" description="Helical" evidence="6">
    <location>
        <begin position="99"/>
        <end position="119"/>
    </location>
</feature>
<dbReference type="Gene3D" id="1.20.1250.20">
    <property type="entry name" value="MFS general substrate transporter like domains"/>
    <property type="match status" value="1"/>
</dbReference>
<evidence type="ECO:0000259" key="7">
    <source>
        <dbReference type="PROSITE" id="PS50850"/>
    </source>
</evidence>
<feature type="domain" description="Major facilitator superfamily (MFS) profile" evidence="7">
    <location>
        <begin position="8"/>
        <end position="445"/>
    </location>
</feature>
<feature type="transmembrane region" description="Helical" evidence="6">
    <location>
        <begin position="311"/>
        <end position="330"/>
    </location>
</feature>
<keyword evidence="5 6" id="KW-0472">Membrane</keyword>
<evidence type="ECO:0000313" key="8">
    <source>
        <dbReference type="EMBL" id="WLR43074.1"/>
    </source>
</evidence>
<feature type="transmembrane region" description="Helical" evidence="6">
    <location>
        <begin position="376"/>
        <end position="398"/>
    </location>
</feature>
<feature type="transmembrane region" description="Helical" evidence="6">
    <location>
        <begin position="74"/>
        <end position="93"/>
    </location>
</feature>
<feature type="transmembrane region" description="Helical" evidence="6">
    <location>
        <begin position="249"/>
        <end position="272"/>
    </location>
</feature>
<dbReference type="InterPro" id="IPR011701">
    <property type="entry name" value="MFS"/>
</dbReference>
<dbReference type="EMBL" id="CP129013">
    <property type="protein sequence ID" value="WLR43074.1"/>
    <property type="molecule type" value="Genomic_DNA"/>
</dbReference>
<feature type="transmembrane region" description="Helical" evidence="6">
    <location>
        <begin position="43"/>
        <end position="62"/>
    </location>
</feature>
<keyword evidence="4 6" id="KW-1133">Transmembrane helix</keyword>
<feature type="transmembrane region" description="Helical" evidence="6">
    <location>
        <begin position="418"/>
        <end position="439"/>
    </location>
</feature>
<dbReference type="PRINTS" id="PR01036">
    <property type="entry name" value="TCRTETB"/>
</dbReference>
<evidence type="ECO:0000256" key="4">
    <source>
        <dbReference type="ARBA" id="ARBA00022989"/>
    </source>
</evidence>
<dbReference type="CDD" id="cd17321">
    <property type="entry name" value="MFS_MMR_MDR_like"/>
    <property type="match status" value="1"/>
</dbReference>
<dbReference type="InterPro" id="IPR036259">
    <property type="entry name" value="MFS_trans_sf"/>
</dbReference>
<keyword evidence="3 6" id="KW-0812">Transmembrane</keyword>
<sequence>MEGQEKKLVFLVCMVLAFSVLNGTMFNVAIPDIAKSFDLLPSQVSWVLTAYIVVFAVGSLLYGKLADIYSIRTIFTFGIALFSTGAFIGFISINFEMLLVARIIQALGGATIPALAFLIPIRFLPHIKGKVFGMISSTVAFASGVGPIFGGIIGGMLNWRFMFLLAVSSAITIPLFLKWLPKEEKKQGKIDYLGALLVGLFIVNLLLYITSFNVYFLLLFVLFFSLFIWRTKKVEQPFIDPLLFKNQNYLMTILTSFLSTAVLFGLIFLMPIMLRDVYHLSTIGIGFVLFPGAFLSGMVGQIIGSIIDRRGGIPVLKTALVLISSGLFLLSTFAGSFPWLLAICLMVAYVGFPLMQSSTADLLSDFLESHQQGVGLGLFNLLNFTAGALSSTIIGKILDQQTTSVHLNLFNSHEQSFIYSNVLIGLVMIALIAFIFFSYSFTKKKRHFPSNEIVREQ</sequence>
<keyword evidence="2" id="KW-0813">Transport</keyword>
<feature type="transmembrane region" description="Helical" evidence="6">
    <location>
        <begin position="159"/>
        <end position="180"/>
    </location>
</feature>
<dbReference type="Pfam" id="PF07690">
    <property type="entry name" value="MFS_1"/>
    <property type="match status" value="1"/>
</dbReference>
<evidence type="ECO:0000256" key="2">
    <source>
        <dbReference type="ARBA" id="ARBA00022448"/>
    </source>
</evidence>
<dbReference type="PANTHER" id="PTHR42718">
    <property type="entry name" value="MAJOR FACILITATOR SUPERFAMILY MULTIDRUG TRANSPORTER MFSC"/>
    <property type="match status" value="1"/>
</dbReference>
<dbReference type="PROSITE" id="PS50850">
    <property type="entry name" value="MFS"/>
    <property type="match status" value="1"/>
</dbReference>
<evidence type="ECO:0000256" key="5">
    <source>
        <dbReference type="ARBA" id="ARBA00023136"/>
    </source>
</evidence>
<feature type="transmembrane region" description="Helical" evidence="6">
    <location>
        <begin position="131"/>
        <end position="153"/>
    </location>
</feature>
<dbReference type="SUPFAM" id="SSF103473">
    <property type="entry name" value="MFS general substrate transporter"/>
    <property type="match status" value="1"/>
</dbReference>
<evidence type="ECO:0000256" key="6">
    <source>
        <dbReference type="SAM" id="Phobius"/>
    </source>
</evidence>
<dbReference type="PANTHER" id="PTHR42718:SF9">
    <property type="entry name" value="MAJOR FACILITATOR SUPERFAMILY MULTIDRUG TRANSPORTER MFSC"/>
    <property type="match status" value="1"/>
</dbReference>
<evidence type="ECO:0000256" key="1">
    <source>
        <dbReference type="ARBA" id="ARBA00004651"/>
    </source>
</evidence>
<feature type="transmembrane region" description="Helical" evidence="6">
    <location>
        <begin position="278"/>
        <end position="299"/>
    </location>
</feature>
<dbReference type="Gene3D" id="1.20.1720.10">
    <property type="entry name" value="Multidrug resistance protein D"/>
    <property type="match status" value="1"/>
</dbReference>